<reference evidence="3 4" key="1">
    <citation type="submission" date="2019-12" db="EMBL/GenBank/DDBJ databases">
        <authorList>
            <person name="Floudas D."/>
            <person name="Bentzer J."/>
            <person name="Ahren D."/>
            <person name="Johansson T."/>
            <person name="Persson P."/>
            <person name="Tunlid A."/>
        </authorList>
    </citation>
    <scope>NUCLEOTIDE SEQUENCE [LARGE SCALE GENOMIC DNA]</scope>
    <source>
        <strain evidence="3 4">CBS 102.39</strain>
    </source>
</reference>
<dbReference type="Pfam" id="PF01417">
    <property type="entry name" value="ENTH"/>
    <property type="match status" value="1"/>
</dbReference>
<dbReference type="Proteomes" id="UP000521872">
    <property type="component" value="Unassembled WGS sequence"/>
</dbReference>
<feature type="compositionally biased region" description="Polar residues" evidence="1">
    <location>
        <begin position="403"/>
        <end position="415"/>
    </location>
</feature>
<dbReference type="PANTHER" id="PTHR12276">
    <property type="entry name" value="EPSIN/ENT-RELATED"/>
    <property type="match status" value="1"/>
</dbReference>
<dbReference type="PROSITE" id="PS50942">
    <property type="entry name" value="ENTH"/>
    <property type="match status" value="1"/>
</dbReference>
<dbReference type="SUPFAM" id="SSF48464">
    <property type="entry name" value="ENTH/VHS domain"/>
    <property type="match status" value="1"/>
</dbReference>
<dbReference type="InterPro" id="IPR008942">
    <property type="entry name" value="ENTH_VHS"/>
</dbReference>
<dbReference type="GO" id="GO:0005543">
    <property type="term" value="F:phospholipid binding"/>
    <property type="evidence" value="ECO:0007669"/>
    <property type="project" value="TreeGrafter"/>
</dbReference>
<feature type="region of interest" description="Disordered" evidence="1">
    <location>
        <begin position="403"/>
        <end position="463"/>
    </location>
</feature>
<evidence type="ECO:0000313" key="3">
    <source>
        <dbReference type="EMBL" id="KAF4617723.1"/>
    </source>
</evidence>
<feature type="compositionally biased region" description="Gly residues" evidence="1">
    <location>
        <begin position="541"/>
        <end position="550"/>
    </location>
</feature>
<feature type="compositionally biased region" description="Low complexity" evidence="1">
    <location>
        <begin position="520"/>
        <end position="540"/>
    </location>
</feature>
<dbReference type="Gene3D" id="1.25.40.90">
    <property type="match status" value="1"/>
</dbReference>
<dbReference type="GO" id="GO:0030276">
    <property type="term" value="F:clathrin binding"/>
    <property type="evidence" value="ECO:0007669"/>
    <property type="project" value="TreeGrafter"/>
</dbReference>
<dbReference type="AlphaFoldDB" id="A0A8H4QV23"/>
<dbReference type="EMBL" id="JAACJL010000030">
    <property type="protein sequence ID" value="KAF4617723.1"/>
    <property type="molecule type" value="Genomic_DNA"/>
</dbReference>
<sequence>MDKLESLSSTLQNITLYDIKSMYNQAKNVVLNISEMEAKVREATNDDPWGASSTLMQEIAQGTFHFQYFNEIMPSIYSRFMEKEARQWRQIYKALQLLEYLIKHGSERVVDDARSHISTLKMLRNFHYIDDKGKDEGINVRNRSRELVELLSDVEKIRAERRKAKANKNKYIGVGNDGFNGGMSFESSGGGRYGGFGSDSLGGGSSSYNNYGNSDHYASGGGSSRTAGGSRSSFNDSRRGFEEYNAGDDEVPTRKPSTPVRASSVRTPVRRETAAAPAPPPAPAVNLLDFDDDAFSAPAPTAPAVNKALPAVSNPAVSLDDDDFADFQAAPVAAPAQTTSPAPAVAGPNKTLMDMLNSAPTAAAPANPGFMQPQQPQLSQPGFGMNMGGGMGMGIGMPGHRQTPSYSAQPGQGQFSAGMMPQQPPMQAQNSFGGVPAMRPTSTLSPTTTSSSAPKPPAAAPAKSANFDDLWTMSLGGSSSAKPAAGATTGKSIKDLEKEKAMAGLWGGQQPKPGVGGVPAGAASQQNAFGSFGNAAPPSSSGGGIDDLLF</sequence>
<feature type="compositionally biased region" description="Low complexity" evidence="1">
    <location>
        <begin position="440"/>
        <end position="453"/>
    </location>
</feature>
<proteinExistence type="predicted"/>
<dbReference type="GO" id="GO:0006895">
    <property type="term" value="P:Golgi to endosome transport"/>
    <property type="evidence" value="ECO:0007669"/>
    <property type="project" value="TreeGrafter"/>
</dbReference>
<dbReference type="GO" id="GO:0005829">
    <property type="term" value="C:cytosol"/>
    <property type="evidence" value="ECO:0007669"/>
    <property type="project" value="GOC"/>
</dbReference>
<dbReference type="GO" id="GO:0005886">
    <property type="term" value="C:plasma membrane"/>
    <property type="evidence" value="ECO:0007669"/>
    <property type="project" value="TreeGrafter"/>
</dbReference>
<name>A0A8H4QV23_9AGAR</name>
<dbReference type="FunFam" id="1.25.40.90:FF:000006">
    <property type="entry name" value="Clathrin interactor 1"/>
    <property type="match status" value="1"/>
</dbReference>
<evidence type="ECO:0000256" key="1">
    <source>
        <dbReference type="SAM" id="MobiDB-lite"/>
    </source>
</evidence>
<gene>
    <name evidence="3" type="ORF">D9613_005835</name>
</gene>
<dbReference type="SMART" id="SM00273">
    <property type="entry name" value="ENTH"/>
    <property type="match status" value="1"/>
</dbReference>
<comment type="caution">
    <text evidence="3">The sequence shown here is derived from an EMBL/GenBank/DDBJ whole genome shotgun (WGS) entry which is preliminary data.</text>
</comment>
<dbReference type="PANTHER" id="PTHR12276:SF45">
    <property type="entry name" value="CLATHRIN INTERACTOR 1"/>
    <property type="match status" value="1"/>
</dbReference>
<accession>A0A8H4QV23</accession>
<feature type="region of interest" description="Disordered" evidence="1">
    <location>
        <begin position="219"/>
        <end position="283"/>
    </location>
</feature>
<dbReference type="GO" id="GO:0006897">
    <property type="term" value="P:endocytosis"/>
    <property type="evidence" value="ECO:0007669"/>
    <property type="project" value="TreeGrafter"/>
</dbReference>
<evidence type="ECO:0000259" key="2">
    <source>
        <dbReference type="PROSITE" id="PS50942"/>
    </source>
</evidence>
<organism evidence="3 4">
    <name type="scientific">Agrocybe pediades</name>
    <dbReference type="NCBI Taxonomy" id="84607"/>
    <lineage>
        <taxon>Eukaryota</taxon>
        <taxon>Fungi</taxon>
        <taxon>Dikarya</taxon>
        <taxon>Basidiomycota</taxon>
        <taxon>Agaricomycotina</taxon>
        <taxon>Agaricomycetes</taxon>
        <taxon>Agaricomycetidae</taxon>
        <taxon>Agaricales</taxon>
        <taxon>Agaricineae</taxon>
        <taxon>Strophariaceae</taxon>
        <taxon>Agrocybe</taxon>
    </lineage>
</organism>
<dbReference type="GO" id="GO:0030125">
    <property type="term" value="C:clathrin vesicle coat"/>
    <property type="evidence" value="ECO:0007669"/>
    <property type="project" value="TreeGrafter"/>
</dbReference>
<keyword evidence="4" id="KW-1185">Reference proteome</keyword>
<evidence type="ECO:0000313" key="4">
    <source>
        <dbReference type="Proteomes" id="UP000521872"/>
    </source>
</evidence>
<feature type="region of interest" description="Disordered" evidence="1">
    <location>
        <begin position="506"/>
        <end position="550"/>
    </location>
</feature>
<protein>
    <recommendedName>
        <fullName evidence="2">ENTH domain-containing protein</fullName>
    </recommendedName>
</protein>
<dbReference type="CDD" id="cd16992">
    <property type="entry name" value="ENTH_Ent3"/>
    <property type="match status" value="1"/>
</dbReference>
<feature type="compositionally biased region" description="Low complexity" evidence="1">
    <location>
        <begin position="224"/>
        <end position="233"/>
    </location>
</feature>
<dbReference type="InterPro" id="IPR013809">
    <property type="entry name" value="ENTH"/>
</dbReference>
<dbReference type="GO" id="GO:0005768">
    <property type="term" value="C:endosome"/>
    <property type="evidence" value="ECO:0007669"/>
    <property type="project" value="TreeGrafter"/>
</dbReference>
<feature type="domain" description="ENTH" evidence="2">
    <location>
        <begin position="28"/>
        <end position="161"/>
    </location>
</feature>